<dbReference type="GO" id="GO:0005524">
    <property type="term" value="F:ATP binding"/>
    <property type="evidence" value="ECO:0007669"/>
    <property type="project" value="UniProtKB-KW"/>
</dbReference>
<dbReference type="Gene3D" id="3.30.930.10">
    <property type="entry name" value="Bira Bifunctional Protein, Domain 2"/>
    <property type="match status" value="1"/>
</dbReference>
<evidence type="ECO:0000256" key="7">
    <source>
        <dbReference type="ARBA" id="ARBA00022598"/>
    </source>
</evidence>
<evidence type="ECO:0000256" key="9">
    <source>
        <dbReference type="ARBA" id="ARBA00022741"/>
    </source>
</evidence>
<dbReference type="GO" id="GO:0009328">
    <property type="term" value="C:phenylalanine-tRNA ligase complex"/>
    <property type="evidence" value="ECO:0007669"/>
    <property type="project" value="TreeGrafter"/>
</dbReference>
<dbReference type="STRING" id="329046.A0A1Y2B261"/>
<name>A0A1Y2B261_9FUNG</name>
<evidence type="ECO:0000256" key="10">
    <source>
        <dbReference type="ARBA" id="ARBA00022840"/>
    </source>
</evidence>
<dbReference type="AlphaFoldDB" id="A0A1Y2B261"/>
<dbReference type="Gene3D" id="1.10.10.2320">
    <property type="match status" value="1"/>
</dbReference>
<dbReference type="NCBIfam" id="TIGR00468">
    <property type="entry name" value="pheS"/>
    <property type="match status" value="1"/>
</dbReference>
<protein>
    <recommendedName>
        <fullName evidence="5">phenylalanine--tRNA ligase</fullName>
        <ecNumber evidence="5">6.1.1.20</ecNumber>
    </recommendedName>
    <alternativeName>
        <fullName evidence="14">Phenylalanyl-tRNA synthetase alpha subunit</fullName>
    </alternativeName>
</protein>
<organism evidence="17 18">
    <name type="scientific">Rhizoclosmatium globosum</name>
    <dbReference type="NCBI Taxonomy" id="329046"/>
    <lineage>
        <taxon>Eukaryota</taxon>
        <taxon>Fungi</taxon>
        <taxon>Fungi incertae sedis</taxon>
        <taxon>Chytridiomycota</taxon>
        <taxon>Chytridiomycota incertae sedis</taxon>
        <taxon>Chytridiomycetes</taxon>
        <taxon>Chytridiales</taxon>
        <taxon>Chytriomycetaceae</taxon>
        <taxon>Rhizoclosmatium</taxon>
    </lineage>
</organism>
<dbReference type="Pfam" id="PF18553">
    <property type="entry name" value="PheRS_DBD3"/>
    <property type="match status" value="1"/>
</dbReference>
<evidence type="ECO:0000256" key="15">
    <source>
        <dbReference type="ARBA" id="ARBA00049255"/>
    </source>
</evidence>
<dbReference type="InterPro" id="IPR004529">
    <property type="entry name" value="Phe-tRNA-synth_IIc_asu"/>
</dbReference>
<dbReference type="InterPro" id="IPR040725">
    <property type="entry name" value="PheRS_DBD3"/>
</dbReference>
<gene>
    <name evidence="17" type="ORF">BCR33DRAFT_685885</name>
</gene>
<reference evidence="17 18" key="1">
    <citation type="submission" date="2016-07" db="EMBL/GenBank/DDBJ databases">
        <title>Pervasive Adenine N6-methylation of Active Genes in Fungi.</title>
        <authorList>
            <consortium name="DOE Joint Genome Institute"/>
            <person name="Mondo S.J."/>
            <person name="Dannebaum R.O."/>
            <person name="Kuo R.C."/>
            <person name="Labutti K."/>
            <person name="Haridas S."/>
            <person name="Kuo A."/>
            <person name="Salamov A."/>
            <person name="Ahrendt S.R."/>
            <person name="Lipzen A."/>
            <person name="Sullivan W."/>
            <person name="Andreopoulos W.B."/>
            <person name="Clum A."/>
            <person name="Lindquist E."/>
            <person name="Daum C."/>
            <person name="Ramamoorthy G.K."/>
            <person name="Gryganskyi A."/>
            <person name="Culley D."/>
            <person name="Magnuson J.K."/>
            <person name="James T.Y."/>
            <person name="O'Malley M.A."/>
            <person name="Stajich J.E."/>
            <person name="Spatafora J.W."/>
            <person name="Visel A."/>
            <person name="Grigoriev I.V."/>
        </authorList>
    </citation>
    <scope>NUCLEOTIDE SEQUENCE [LARGE SCALE GENOMIC DNA]</scope>
    <source>
        <strain evidence="17 18">JEL800</strain>
    </source>
</reference>
<dbReference type="GO" id="GO:0005829">
    <property type="term" value="C:cytosol"/>
    <property type="evidence" value="ECO:0007669"/>
    <property type="project" value="TreeGrafter"/>
</dbReference>
<keyword evidence="13" id="KW-0030">Aminoacyl-tRNA synthetase</keyword>
<feature type="domain" description="Aminoacyl-transfer RNA synthetases class-II family profile" evidence="16">
    <location>
        <begin position="226"/>
        <end position="488"/>
    </location>
</feature>
<dbReference type="PROSITE" id="PS50862">
    <property type="entry name" value="AA_TRNA_LIGASE_II"/>
    <property type="match status" value="1"/>
</dbReference>
<keyword evidence="18" id="KW-1185">Reference proteome</keyword>
<evidence type="ECO:0000256" key="4">
    <source>
        <dbReference type="ARBA" id="ARBA00011209"/>
    </source>
</evidence>
<dbReference type="PANTHER" id="PTHR11538:SF40">
    <property type="entry name" value="PHENYLALANINE--TRNA LIGASE ALPHA SUBUNIT"/>
    <property type="match status" value="1"/>
</dbReference>
<dbReference type="Proteomes" id="UP000193642">
    <property type="component" value="Unassembled WGS sequence"/>
</dbReference>
<evidence type="ECO:0000313" key="17">
    <source>
        <dbReference type="EMBL" id="ORY28893.1"/>
    </source>
</evidence>
<dbReference type="PANTHER" id="PTHR11538">
    <property type="entry name" value="PHENYLALANYL-TRNA SYNTHETASE"/>
    <property type="match status" value="1"/>
</dbReference>
<evidence type="ECO:0000259" key="16">
    <source>
        <dbReference type="PROSITE" id="PS50862"/>
    </source>
</evidence>
<dbReference type="EC" id="6.1.1.20" evidence="5"/>
<proteinExistence type="inferred from homology"/>
<keyword evidence="11" id="KW-0460">Magnesium</keyword>
<comment type="caution">
    <text evidence="17">The sequence shown here is derived from an EMBL/GenBank/DDBJ whole genome shotgun (WGS) entry which is preliminary data.</text>
</comment>
<comment type="cofactor">
    <cofactor evidence="1">
        <name>Mg(2+)</name>
        <dbReference type="ChEBI" id="CHEBI:18420"/>
    </cofactor>
</comment>
<dbReference type="SUPFAM" id="SSF55681">
    <property type="entry name" value="Class II aaRS and biotin synthetases"/>
    <property type="match status" value="1"/>
</dbReference>
<evidence type="ECO:0000256" key="8">
    <source>
        <dbReference type="ARBA" id="ARBA00022723"/>
    </source>
</evidence>
<dbReference type="OrthoDB" id="238316at2759"/>
<evidence type="ECO:0000256" key="1">
    <source>
        <dbReference type="ARBA" id="ARBA00001946"/>
    </source>
</evidence>
<sequence>MSAIQDLILTTIDAHGAIEDTAALRLNGQPVDQLQVIGVLNSLTAREVVSFTILDAEYWLLSEEGNKVVEHGSPEVMVFNAIPEGEDGISIPELQKLVGESYKFGQGAAFKNKWIKKSAAGFARATDSVVDSTRNELIAIRDGKVLADKIMTDYKKKKLIDKKKTSSYNVVKGPKFTTTLAKEETDISQEMILSGEWKTAQFKKYNFAPGVTGVVPRGGYLHPLMKVREEFRQIFLELGFTEMPTNKFVDSSFWNFDALFQPQQHPARDAHDTFFLKDPATDRKYPRDYLERVKKVHSEGGYGSIGYVMDWKEEEAEKLLLRTHTTAISSNMLYQLAQEKEFRPVKYFSIDRVFRNETTDATHLAEFHQLEGVVADRGLTLGDLIGTLHSFFQKLGIPKIKFKPAFNPYTEPSMEIFSWHDGLGKWVEIGNSGMFRPEMLRPMGLPEDVSVIAWGLGVERPTMIKYGYDDIRELLGHKVNIDMVQKNPICRLDKKMGREL</sequence>
<comment type="subunit">
    <text evidence="4">Tetramer of two alpha and two beta subunits.</text>
</comment>
<accession>A0A1Y2B261</accession>
<keyword evidence="10" id="KW-0067">ATP-binding</keyword>
<dbReference type="NCBIfam" id="NF003210">
    <property type="entry name" value="PRK04172.1"/>
    <property type="match status" value="1"/>
</dbReference>
<evidence type="ECO:0000313" key="18">
    <source>
        <dbReference type="Proteomes" id="UP000193642"/>
    </source>
</evidence>
<comment type="subcellular location">
    <subcellularLocation>
        <location evidence="2">Cytoplasm</location>
    </subcellularLocation>
</comment>
<dbReference type="Gene3D" id="1.10.10.2330">
    <property type="match status" value="1"/>
</dbReference>
<comment type="catalytic activity">
    <reaction evidence="15">
        <text>tRNA(Phe) + L-phenylalanine + ATP = L-phenylalanyl-tRNA(Phe) + AMP + diphosphate + H(+)</text>
        <dbReference type="Rhea" id="RHEA:19413"/>
        <dbReference type="Rhea" id="RHEA-COMP:9668"/>
        <dbReference type="Rhea" id="RHEA-COMP:9699"/>
        <dbReference type="ChEBI" id="CHEBI:15378"/>
        <dbReference type="ChEBI" id="CHEBI:30616"/>
        <dbReference type="ChEBI" id="CHEBI:33019"/>
        <dbReference type="ChEBI" id="CHEBI:58095"/>
        <dbReference type="ChEBI" id="CHEBI:78442"/>
        <dbReference type="ChEBI" id="CHEBI:78531"/>
        <dbReference type="ChEBI" id="CHEBI:456215"/>
        <dbReference type="EC" id="6.1.1.20"/>
    </reaction>
</comment>
<evidence type="ECO:0000256" key="3">
    <source>
        <dbReference type="ARBA" id="ARBA00006703"/>
    </source>
</evidence>
<dbReference type="GO" id="GO:0046872">
    <property type="term" value="F:metal ion binding"/>
    <property type="evidence" value="ECO:0007669"/>
    <property type="project" value="UniProtKB-KW"/>
</dbReference>
<evidence type="ECO:0000256" key="14">
    <source>
        <dbReference type="ARBA" id="ARBA00030612"/>
    </source>
</evidence>
<evidence type="ECO:0000256" key="6">
    <source>
        <dbReference type="ARBA" id="ARBA00022490"/>
    </source>
</evidence>
<dbReference type="InterPro" id="IPR045864">
    <property type="entry name" value="aa-tRNA-synth_II/BPL/LPL"/>
</dbReference>
<keyword evidence="6" id="KW-0963">Cytoplasm</keyword>
<comment type="similarity">
    <text evidence="3">Belongs to the class-II aminoacyl-tRNA synthetase family. Phe-tRNA synthetase alpha subunit type 2 subfamily.</text>
</comment>
<keyword evidence="12" id="KW-0648">Protein biosynthesis</keyword>
<dbReference type="InterPro" id="IPR006195">
    <property type="entry name" value="aa-tRNA-synth_II"/>
</dbReference>
<evidence type="ECO:0000256" key="13">
    <source>
        <dbReference type="ARBA" id="ARBA00023146"/>
    </source>
</evidence>
<dbReference type="InterPro" id="IPR002319">
    <property type="entry name" value="Phenylalanyl-tRNA_Synthase"/>
</dbReference>
<dbReference type="GO" id="GO:0004826">
    <property type="term" value="F:phenylalanine-tRNA ligase activity"/>
    <property type="evidence" value="ECO:0007669"/>
    <property type="project" value="UniProtKB-EC"/>
</dbReference>
<evidence type="ECO:0000256" key="5">
    <source>
        <dbReference type="ARBA" id="ARBA00012814"/>
    </source>
</evidence>
<keyword evidence="9" id="KW-0547">Nucleotide-binding</keyword>
<evidence type="ECO:0000256" key="12">
    <source>
        <dbReference type="ARBA" id="ARBA00022917"/>
    </source>
</evidence>
<dbReference type="CDD" id="cd00496">
    <property type="entry name" value="PheRS_alpha_core"/>
    <property type="match status" value="1"/>
</dbReference>
<dbReference type="GO" id="GO:0000049">
    <property type="term" value="F:tRNA binding"/>
    <property type="evidence" value="ECO:0007669"/>
    <property type="project" value="InterPro"/>
</dbReference>
<dbReference type="EMBL" id="MCGO01000091">
    <property type="protein sequence ID" value="ORY28893.1"/>
    <property type="molecule type" value="Genomic_DNA"/>
</dbReference>
<dbReference type="GO" id="GO:0006432">
    <property type="term" value="P:phenylalanyl-tRNA aminoacylation"/>
    <property type="evidence" value="ECO:0007669"/>
    <property type="project" value="InterPro"/>
</dbReference>
<dbReference type="FunFam" id="3.30.930.10:FF:000033">
    <property type="entry name" value="Phenylalanine--tRNA ligase alpha subunit"/>
    <property type="match status" value="1"/>
</dbReference>
<evidence type="ECO:0000256" key="2">
    <source>
        <dbReference type="ARBA" id="ARBA00004496"/>
    </source>
</evidence>
<keyword evidence="8" id="KW-0479">Metal-binding</keyword>
<keyword evidence="7" id="KW-0436">Ligase</keyword>
<dbReference type="Gene3D" id="3.30.1370.240">
    <property type="match status" value="1"/>
</dbReference>
<evidence type="ECO:0000256" key="11">
    <source>
        <dbReference type="ARBA" id="ARBA00022842"/>
    </source>
</evidence>
<dbReference type="Pfam" id="PF01409">
    <property type="entry name" value="tRNA-synt_2d"/>
    <property type="match status" value="1"/>
</dbReference>